<dbReference type="EMBL" id="BAAALR010000045">
    <property type="protein sequence ID" value="GAA1693222.1"/>
    <property type="molecule type" value="Genomic_DNA"/>
</dbReference>
<keyword evidence="2" id="KW-1185">Reference proteome</keyword>
<accession>A0ABN2HTL9</accession>
<protein>
    <recommendedName>
        <fullName evidence="3">NUDIX hydrolase</fullName>
    </recommendedName>
</protein>
<comment type="caution">
    <text evidence="1">The sequence shown here is derived from an EMBL/GenBank/DDBJ whole genome shotgun (WGS) entry which is preliminary data.</text>
</comment>
<dbReference type="Proteomes" id="UP001499947">
    <property type="component" value="Unassembled WGS sequence"/>
</dbReference>
<gene>
    <name evidence="1" type="ORF">GCM10009680_36070</name>
</gene>
<evidence type="ECO:0008006" key="3">
    <source>
        <dbReference type="Google" id="ProtNLM"/>
    </source>
</evidence>
<evidence type="ECO:0000313" key="1">
    <source>
        <dbReference type="EMBL" id="GAA1693222.1"/>
    </source>
</evidence>
<proteinExistence type="predicted"/>
<reference evidence="1 2" key="1">
    <citation type="journal article" date="2019" name="Int. J. Syst. Evol. Microbiol.">
        <title>The Global Catalogue of Microorganisms (GCM) 10K type strain sequencing project: providing services to taxonomists for standard genome sequencing and annotation.</title>
        <authorList>
            <consortium name="The Broad Institute Genomics Platform"/>
            <consortium name="The Broad Institute Genome Sequencing Center for Infectious Disease"/>
            <person name="Wu L."/>
            <person name="Ma J."/>
        </authorList>
    </citation>
    <scope>NUCLEOTIDE SEQUENCE [LARGE SCALE GENOMIC DNA]</scope>
    <source>
        <strain evidence="1 2">JCM 13244</strain>
    </source>
</reference>
<name>A0ABN2HTL9_9ACTN</name>
<sequence>MGNGGGAGPWGEPELLEPDKCVGWGWWPLDGLPEPTVDYTRAAIDGIRAGRLYTEMGWS</sequence>
<organism evidence="1 2">
    <name type="scientific">Streptomyces yatensis</name>
    <dbReference type="NCBI Taxonomy" id="155177"/>
    <lineage>
        <taxon>Bacteria</taxon>
        <taxon>Bacillati</taxon>
        <taxon>Actinomycetota</taxon>
        <taxon>Actinomycetes</taxon>
        <taxon>Kitasatosporales</taxon>
        <taxon>Streptomycetaceae</taxon>
        <taxon>Streptomyces</taxon>
        <taxon>Streptomyces violaceusniger group</taxon>
    </lineage>
</organism>
<evidence type="ECO:0000313" key="2">
    <source>
        <dbReference type="Proteomes" id="UP001499947"/>
    </source>
</evidence>